<protein>
    <submittedName>
        <fullName evidence="1">DUF535 domain-containing protein</fullName>
    </submittedName>
</protein>
<keyword evidence="2" id="KW-1185">Reference proteome</keyword>
<dbReference type="PANTHER" id="PTHR38785:SF1">
    <property type="entry name" value="HOMOLOG OF VIRK"/>
    <property type="match status" value="1"/>
</dbReference>
<evidence type="ECO:0000313" key="1">
    <source>
        <dbReference type="EMBL" id="MBC9131068.1"/>
    </source>
</evidence>
<sequence length="313" mass="36500">MNDIRNIIAPKNTLVLFRWLTTGKLKLNSLWESRAFRYKFALRALFVSPITFKWLSHLARYPLMGYFFSRQSNLPCKLLRPYLSSCLSKKACFQALVYHYNFFSAHSEKLTQAFYNHPPFLLADLFTKNAHKIRVMIQAKNKYAREGEITLYLFDENNVDLATLTFTIMQYGQKSSLFIAGLQGPDRDDAKSAIQQATKDCYGLFPKRLIVDAALTLADVFGLKQIVAVSKNTHVYNNWRYRKRFNRVHSDYDEIWQTIGGKQNSQGLYILPNTIHRKAIEEIASKKRSMYRSRYALLDELHESIHQRMSALL</sequence>
<dbReference type="Pfam" id="PF04393">
    <property type="entry name" value="DUF535"/>
    <property type="match status" value="1"/>
</dbReference>
<dbReference type="InterPro" id="IPR007488">
    <property type="entry name" value="DUF535"/>
</dbReference>
<dbReference type="RefSeq" id="WP_187755516.1">
    <property type="nucleotide sequence ID" value="NZ_JABURY010000016.1"/>
</dbReference>
<proteinExistence type="predicted"/>
<accession>A0ABR7QXW0</accession>
<evidence type="ECO:0000313" key="2">
    <source>
        <dbReference type="Proteomes" id="UP000651208"/>
    </source>
</evidence>
<dbReference type="Proteomes" id="UP000651208">
    <property type="component" value="Unassembled WGS sequence"/>
</dbReference>
<comment type="caution">
    <text evidence="1">The sequence shown here is derived from an EMBL/GenBank/DDBJ whole genome shotgun (WGS) entry which is preliminary data.</text>
</comment>
<dbReference type="PANTHER" id="PTHR38785">
    <property type="entry name" value="HOMOLOG OF VIRK"/>
    <property type="match status" value="1"/>
</dbReference>
<gene>
    <name evidence="1" type="ORF">FcAc13_07065</name>
</gene>
<dbReference type="EMBL" id="JABURY010000016">
    <property type="protein sequence ID" value="MBC9131068.1"/>
    <property type="molecule type" value="Genomic_DNA"/>
</dbReference>
<organism evidence="1 2">
    <name type="scientific">Frischella japonica</name>
    <dbReference type="NCBI Taxonomy" id="2741544"/>
    <lineage>
        <taxon>Bacteria</taxon>
        <taxon>Pseudomonadati</taxon>
        <taxon>Pseudomonadota</taxon>
        <taxon>Gammaproteobacteria</taxon>
        <taxon>Orbales</taxon>
        <taxon>Orbaceae</taxon>
        <taxon>Frischella</taxon>
    </lineage>
</organism>
<name>A0ABR7QXW0_9GAMM</name>
<reference evidence="1 2" key="1">
    <citation type="submission" date="2020-06" db="EMBL/GenBank/DDBJ databases">
        <title>Frischella cerana isolated from Apis cerana gut homogenate.</title>
        <authorList>
            <person name="Wolter L.A."/>
            <person name="Suenami S."/>
            <person name="Miyazaki R."/>
        </authorList>
    </citation>
    <scope>NUCLEOTIDE SEQUENCE [LARGE SCALE GENOMIC DNA]</scope>
    <source>
        <strain evidence="1 2">Ac13</strain>
    </source>
</reference>